<dbReference type="InterPro" id="IPR050683">
    <property type="entry name" value="Bact_Polysacc_Export_ATP-bd"/>
</dbReference>
<dbReference type="Pfam" id="PF00005">
    <property type="entry name" value="ABC_tran"/>
    <property type="match status" value="1"/>
</dbReference>
<organism evidence="2">
    <name type="scientific">mine drainage metagenome</name>
    <dbReference type="NCBI Taxonomy" id="410659"/>
    <lineage>
        <taxon>unclassified sequences</taxon>
        <taxon>metagenomes</taxon>
        <taxon>ecological metagenomes</taxon>
    </lineage>
</organism>
<name>T1BYW0_9ZZZZ</name>
<reference evidence="2" key="2">
    <citation type="journal article" date="2014" name="ISME J.">
        <title>Microbial stratification in low pH oxic and suboxic macroscopic growths along an acid mine drainage.</title>
        <authorList>
            <person name="Mendez-Garcia C."/>
            <person name="Mesa V."/>
            <person name="Sprenger R.R."/>
            <person name="Richter M."/>
            <person name="Diez M.S."/>
            <person name="Solano J."/>
            <person name="Bargiela R."/>
            <person name="Golyshina O.V."/>
            <person name="Manteca A."/>
            <person name="Ramos J.L."/>
            <person name="Gallego J.R."/>
            <person name="Llorente I."/>
            <person name="Martins Dos Santos V.A."/>
            <person name="Jensen O.N."/>
            <person name="Pelaez A.I."/>
            <person name="Sanchez J."/>
            <person name="Ferrer M."/>
        </authorList>
    </citation>
    <scope>NUCLEOTIDE SEQUENCE</scope>
</reference>
<comment type="caution">
    <text evidence="2">The sequence shown here is derived from an EMBL/GenBank/DDBJ whole genome shotgun (WGS) entry which is preliminary data.</text>
</comment>
<dbReference type="InterPro" id="IPR003439">
    <property type="entry name" value="ABC_transporter-like_ATP-bd"/>
</dbReference>
<gene>
    <name evidence="2" type="ORF">B1B_08334</name>
</gene>
<dbReference type="PANTHER" id="PTHR46743:SF2">
    <property type="entry name" value="TEICHOIC ACIDS EXPORT ATP-BINDING PROTEIN TAGH"/>
    <property type="match status" value="1"/>
</dbReference>
<evidence type="ECO:0000313" key="2">
    <source>
        <dbReference type="EMBL" id="EQD59130.1"/>
    </source>
</evidence>
<accession>T1BYW0</accession>
<proteinExistence type="predicted"/>
<dbReference type="PANTHER" id="PTHR46743">
    <property type="entry name" value="TEICHOIC ACIDS EXPORT ATP-BINDING PROTEIN TAGH"/>
    <property type="match status" value="1"/>
</dbReference>
<feature type="domain" description="ABC transporter" evidence="1">
    <location>
        <begin position="42"/>
        <end position="88"/>
    </location>
</feature>
<reference evidence="2" key="1">
    <citation type="submission" date="2013-08" db="EMBL/GenBank/DDBJ databases">
        <authorList>
            <person name="Mendez C."/>
            <person name="Richter M."/>
            <person name="Ferrer M."/>
            <person name="Sanchez J."/>
        </authorList>
    </citation>
    <scope>NUCLEOTIDE SEQUENCE</scope>
</reference>
<sequence>MASPVEVEGLSKYYRLYDERHQTLKSAVLHGRRARYRDLWALRDVSFEVGAGTTFGVIGPNGSGKSTLLRCLGRIMEPDEGEVRMHGRVAALLELGTGFHPELSGRENVYLNASI</sequence>
<dbReference type="SUPFAM" id="SSF52540">
    <property type="entry name" value="P-loop containing nucleoside triphosphate hydrolases"/>
    <property type="match status" value="1"/>
</dbReference>
<feature type="non-terminal residue" evidence="2">
    <location>
        <position position="115"/>
    </location>
</feature>
<protein>
    <submittedName>
        <fullName evidence="2">ABC superfamily ATP binding cassette transporter, ABC protein</fullName>
    </submittedName>
</protein>
<dbReference type="InterPro" id="IPR027417">
    <property type="entry name" value="P-loop_NTPase"/>
</dbReference>
<dbReference type="Gene3D" id="3.40.50.300">
    <property type="entry name" value="P-loop containing nucleotide triphosphate hydrolases"/>
    <property type="match status" value="1"/>
</dbReference>
<dbReference type="AlphaFoldDB" id="T1BYW0"/>
<dbReference type="EMBL" id="AUZY01005420">
    <property type="protein sequence ID" value="EQD59130.1"/>
    <property type="molecule type" value="Genomic_DNA"/>
</dbReference>
<dbReference type="GO" id="GO:0016887">
    <property type="term" value="F:ATP hydrolysis activity"/>
    <property type="evidence" value="ECO:0007669"/>
    <property type="project" value="InterPro"/>
</dbReference>
<evidence type="ECO:0000259" key="1">
    <source>
        <dbReference type="Pfam" id="PF00005"/>
    </source>
</evidence>
<dbReference type="GO" id="GO:0005524">
    <property type="term" value="F:ATP binding"/>
    <property type="evidence" value="ECO:0007669"/>
    <property type="project" value="InterPro"/>
</dbReference>